<organism evidence="1 2">
    <name type="scientific">Nephila pilipes</name>
    <name type="common">Giant wood spider</name>
    <name type="synonym">Nephila maculata</name>
    <dbReference type="NCBI Taxonomy" id="299642"/>
    <lineage>
        <taxon>Eukaryota</taxon>
        <taxon>Metazoa</taxon>
        <taxon>Ecdysozoa</taxon>
        <taxon>Arthropoda</taxon>
        <taxon>Chelicerata</taxon>
        <taxon>Arachnida</taxon>
        <taxon>Araneae</taxon>
        <taxon>Araneomorphae</taxon>
        <taxon>Entelegynae</taxon>
        <taxon>Araneoidea</taxon>
        <taxon>Nephilidae</taxon>
        <taxon>Nephila</taxon>
    </lineage>
</organism>
<accession>A0A8X6MZ29</accession>
<dbReference type="Proteomes" id="UP000887013">
    <property type="component" value="Unassembled WGS sequence"/>
</dbReference>
<keyword evidence="2" id="KW-1185">Reference proteome</keyword>
<protein>
    <submittedName>
        <fullName evidence="1">Uncharacterized protein</fullName>
    </submittedName>
</protein>
<sequence>MARSISGGTDSVTSAYADRCVPRLALENLQGPTVIDSIKKAYIDSKALVHPFAMVLRYSHVDFEVAYVVFLWSFDDLVTGLIWS</sequence>
<reference evidence="1" key="1">
    <citation type="submission" date="2020-08" db="EMBL/GenBank/DDBJ databases">
        <title>Multicomponent nature underlies the extraordinary mechanical properties of spider dragline silk.</title>
        <authorList>
            <person name="Kono N."/>
            <person name="Nakamura H."/>
            <person name="Mori M."/>
            <person name="Yoshida Y."/>
            <person name="Ohtoshi R."/>
            <person name="Malay A.D."/>
            <person name="Moran D.A.P."/>
            <person name="Tomita M."/>
            <person name="Numata K."/>
            <person name="Arakawa K."/>
        </authorList>
    </citation>
    <scope>NUCLEOTIDE SEQUENCE</scope>
</reference>
<name>A0A8X6MZ29_NEPPI</name>
<evidence type="ECO:0000313" key="2">
    <source>
        <dbReference type="Proteomes" id="UP000887013"/>
    </source>
</evidence>
<dbReference type="EMBL" id="BMAW01098401">
    <property type="protein sequence ID" value="GFS84688.1"/>
    <property type="molecule type" value="Genomic_DNA"/>
</dbReference>
<proteinExistence type="predicted"/>
<comment type="caution">
    <text evidence="1">The sequence shown here is derived from an EMBL/GenBank/DDBJ whole genome shotgun (WGS) entry which is preliminary data.</text>
</comment>
<evidence type="ECO:0000313" key="1">
    <source>
        <dbReference type="EMBL" id="GFS84688.1"/>
    </source>
</evidence>
<gene>
    <name evidence="1" type="ORF">NPIL_616571</name>
</gene>
<dbReference type="AlphaFoldDB" id="A0A8X6MZ29"/>